<dbReference type="Gene3D" id="3.30.300.30">
    <property type="match status" value="1"/>
</dbReference>
<dbReference type="NCBIfam" id="NF004837">
    <property type="entry name" value="PRK06187.1"/>
    <property type="match status" value="1"/>
</dbReference>
<dbReference type="PANTHER" id="PTHR43767">
    <property type="entry name" value="LONG-CHAIN-FATTY-ACID--COA LIGASE"/>
    <property type="match status" value="1"/>
</dbReference>
<evidence type="ECO:0000259" key="1">
    <source>
        <dbReference type="Pfam" id="PF00501"/>
    </source>
</evidence>
<dbReference type="EC" id="6.2.1.3" evidence="3"/>
<evidence type="ECO:0000259" key="2">
    <source>
        <dbReference type="Pfam" id="PF13193"/>
    </source>
</evidence>
<sequence>MSFNLAIMLRESATATPGKDFLRFPSGAMTYAEVDERSGRVAAALRETGLRPGDKVAVQLANVPEFVVAYFGILKAGLTMVPLNPLLKAAEIAYHLDDSDARMIIVHAGGAAEVSRALKELRGVSAVVVGDLDPGAWPEGTTGFRALLEPADDGDIHPGAADDTAVLLYTSGTTGRPKGAELSHFQLYMTCTLGSERFGAEPDDVALAVLPFFHVYGLSSILNAAARHGRTISVVPRFEVTAVLEAIHRDRVTIMAGVPTMYHALAYADTTGYDTSSLRIGSSGGAAIPEEVLRRFEEKYRIPVLEGYGLSESASTTTVNPGAGNRKVRSIGTPIWGVQLRIVDEADRPLPAGQVGEIVLRGHNITKGYYKRPQETAEAFRGGWFHTGDLGYVDDDGFVFIVDRKKDLIIRGGFNVYPREVEELLYRHPAIAEAAVIGEPDERLGEEVVAVVSLKPGASAEPAEIVAWAKERIAAYKYPRRVRIVDELPKGATGKIAKLELRARLPG</sequence>
<comment type="caution">
    <text evidence="3">The sequence shown here is derived from an EMBL/GenBank/DDBJ whole genome shotgun (WGS) entry which is preliminary data.</text>
</comment>
<dbReference type="Proteomes" id="UP000754495">
    <property type="component" value="Unassembled WGS sequence"/>
</dbReference>
<gene>
    <name evidence="3" type="ORF">FHX46_002324</name>
</gene>
<organism evidence="3 4">
    <name type="scientific">Amycolatopsis viridis</name>
    <dbReference type="NCBI Taxonomy" id="185678"/>
    <lineage>
        <taxon>Bacteria</taxon>
        <taxon>Bacillati</taxon>
        <taxon>Actinomycetota</taxon>
        <taxon>Actinomycetes</taxon>
        <taxon>Pseudonocardiales</taxon>
        <taxon>Pseudonocardiaceae</taxon>
        <taxon>Amycolatopsis</taxon>
    </lineage>
</organism>
<keyword evidence="4" id="KW-1185">Reference proteome</keyword>
<dbReference type="Gene3D" id="3.40.50.12780">
    <property type="entry name" value="N-terminal domain of ligase-like"/>
    <property type="match status" value="1"/>
</dbReference>
<dbReference type="EMBL" id="JAANOU010000001">
    <property type="protein sequence ID" value="NIH79794.1"/>
    <property type="molecule type" value="Genomic_DNA"/>
</dbReference>
<dbReference type="CDD" id="cd05936">
    <property type="entry name" value="FC-FACS_FadD_like"/>
    <property type="match status" value="1"/>
</dbReference>
<dbReference type="InterPro" id="IPR045851">
    <property type="entry name" value="AMP-bd_C_sf"/>
</dbReference>
<dbReference type="Pfam" id="PF00501">
    <property type="entry name" value="AMP-binding"/>
    <property type="match status" value="1"/>
</dbReference>
<dbReference type="Pfam" id="PF13193">
    <property type="entry name" value="AMP-binding_C"/>
    <property type="match status" value="1"/>
</dbReference>
<accession>A0ABX0STJ3</accession>
<dbReference type="InterPro" id="IPR025110">
    <property type="entry name" value="AMP-bd_C"/>
</dbReference>
<reference evidence="3 4" key="1">
    <citation type="submission" date="2020-03" db="EMBL/GenBank/DDBJ databases">
        <title>Sequencing the genomes of 1000 actinobacteria strains.</title>
        <authorList>
            <person name="Klenk H.-P."/>
        </authorList>
    </citation>
    <scope>NUCLEOTIDE SEQUENCE [LARGE SCALE GENOMIC DNA]</scope>
    <source>
        <strain evidence="3 4">DSM 45668</strain>
    </source>
</reference>
<dbReference type="PANTHER" id="PTHR43767:SF12">
    <property type="entry name" value="AMP-DEPENDENT SYNTHETASE AND LIGASE"/>
    <property type="match status" value="1"/>
</dbReference>
<dbReference type="InterPro" id="IPR042099">
    <property type="entry name" value="ANL_N_sf"/>
</dbReference>
<evidence type="ECO:0000313" key="3">
    <source>
        <dbReference type="EMBL" id="NIH79794.1"/>
    </source>
</evidence>
<dbReference type="PROSITE" id="PS00455">
    <property type="entry name" value="AMP_BINDING"/>
    <property type="match status" value="1"/>
</dbReference>
<dbReference type="SUPFAM" id="SSF56801">
    <property type="entry name" value="Acetyl-CoA synthetase-like"/>
    <property type="match status" value="1"/>
</dbReference>
<name>A0ABX0STJ3_9PSEU</name>
<feature type="domain" description="AMP-binding enzyme C-terminal" evidence="2">
    <location>
        <begin position="420"/>
        <end position="495"/>
    </location>
</feature>
<evidence type="ECO:0000313" key="4">
    <source>
        <dbReference type="Proteomes" id="UP000754495"/>
    </source>
</evidence>
<proteinExistence type="predicted"/>
<feature type="domain" description="AMP-dependent synthetase/ligase" evidence="1">
    <location>
        <begin position="10"/>
        <end position="370"/>
    </location>
</feature>
<protein>
    <submittedName>
        <fullName evidence="3">Long-chain acyl-CoA synthetase</fullName>
        <ecNumber evidence="3">6.2.1.3</ecNumber>
    </submittedName>
</protein>
<keyword evidence="3" id="KW-0436">Ligase</keyword>
<dbReference type="InterPro" id="IPR050237">
    <property type="entry name" value="ATP-dep_AMP-bd_enzyme"/>
</dbReference>
<dbReference type="GO" id="GO:0004467">
    <property type="term" value="F:long-chain fatty acid-CoA ligase activity"/>
    <property type="evidence" value="ECO:0007669"/>
    <property type="project" value="UniProtKB-EC"/>
</dbReference>
<dbReference type="InterPro" id="IPR020845">
    <property type="entry name" value="AMP-binding_CS"/>
</dbReference>
<dbReference type="InterPro" id="IPR000873">
    <property type="entry name" value="AMP-dep_synth/lig_dom"/>
</dbReference>
<dbReference type="RefSeq" id="WP_167113210.1">
    <property type="nucleotide sequence ID" value="NZ_JAANOU010000001.1"/>
</dbReference>